<accession>A0A855XUC0</accession>
<proteinExistence type="predicted"/>
<comment type="caution">
    <text evidence="2">The sequence shown here is derived from an EMBL/GenBank/DDBJ whole genome shotgun (WGS) entry which is preliminary data.</text>
</comment>
<evidence type="ECO:0000313" key="3">
    <source>
        <dbReference type="EMBL" id="RAI99280.1"/>
    </source>
</evidence>
<keyword evidence="1" id="KW-0812">Transmembrane</keyword>
<keyword evidence="1" id="KW-1133">Transmembrane helix</keyword>
<reference evidence="2 4" key="1">
    <citation type="submission" date="2018-05" db="EMBL/GenBank/DDBJ databases">
        <title>Freshwater and sediment microbial communities from various areas in North America, analyzing microbe dynamics in response to fracking.</title>
        <authorList>
            <person name="Lamendella R."/>
        </authorList>
    </citation>
    <scope>NUCLEOTIDE SEQUENCE [LARGE SCALE GENOMIC DNA]</scope>
    <source>
        <strain evidence="2 4">DB-3</strain>
        <strain evidence="3 5">NG-13</strain>
    </source>
</reference>
<dbReference type="Proteomes" id="UP000248827">
    <property type="component" value="Unassembled WGS sequence"/>
</dbReference>
<dbReference type="EMBL" id="QLLI01000003">
    <property type="protein sequence ID" value="RAI99280.1"/>
    <property type="molecule type" value="Genomic_DNA"/>
</dbReference>
<keyword evidence="5" id="KW-1185">Reference proteome</keyword>
<evidence type="ECO:0000313" key="4">
    <source>
        <dbReference type="Proteomes" id="UP000247078"/>
    </source>
</evidence>
<dbReference type="EMBL" id="QGTZ01000008">
    <property type="protein sequence ID" value="PWW38103.1"/>
    <property type="molecule type" value="Genomic_DNA"/>
</dbReference>
<dbReference type="AlphaFoldDB" id="A0A855XUC0"/>
<evidence type="ECO:0000256" key="1">
    <source>
        <dbReference type="SAM" id="Phobius"/>
    </source>
</evidence>
<sequence length="36" mass="4268">MGFDLSIILWQLLWIAGPVALIVYGWRKLGIRKKRR</sequence>
<keyword evidence="1" id="KW-0472">Membrane</keyword>
<evidence type="ECO:0000313" key="2">
    <source>
        <dbReference type="EMBL" id="PWW38103.1"/>
    </source>
</evidence>
<organism evidence="2 4">
    <name type="scientific">Paenibacillus pabuli</name>
    <dbReference type="NCBI Taxonomy" id="1472"/>
    <lineage>
        <taxon>Bacteria</taxon>
        <taxon>Bacillati</taxon>
        <taxon>Bacillota</taxon>
        <taxon>Bacilli</taxon>
        <taxon>Bacillales</taxon>
        <taxon>Paenibacillaceae</taxon>
        <taxon>Paenibacillus</taxon>
    </lineage>
</organism>
<name>A0A855XUC0_9BACL</name>
<evidence type="ECO:0000313" key="5">
    <source>
        <dbReference type="Proteomes" id="UP000248827"/>
    </source>
</evidence>
<feature type="transmembrane region" description="Helical" evidence="1">
    <location>
        <begin position="6"/>
        <end position="26"/>
    </location>
</feature>
<protein>
    <submittedName>
        <fullName evidence="2">Uncharacterized protein</fullName>
    </submittedName>
</protein>
<gene>
    <name evidence="3" type="ORF">DET54_103419</name>
    <name evidence="2" type="ORF">DET56_108296</name>
</gene>
<dbReference type="Proteomes" id="UP000247078">
    <property type="component" value="Unassembled WGS sequence"/>
</dbReference>